<reference evidence="1 2" key="1">
    <citation type="submission" date="2020-07" db="EMBL/GenBank/DDBJ databases">
        <title>Endozoicomonas sp. nov., isolated from sediment.</title>
        <authorList>
            <person name="Gu T."/>
        </authorList>
    </citation>
    <scope>NUCLEOTIDE SEQUENCE [LARGE SCALE GENOMIC DNA]</scope>
    <source>
        <strain evidence="1 2">SM1973</strain>
    </source>
</reference>
<organism evidence="1 2">
    <name type="scientific">Spartinivicinus marinus</name>
    <dbReference type="NCBI Taxonomy" id="2994442"/>
    <lineage>
        <taxon>Bacteria</taxon>
        <taxon>Pseudomonadati</taxon>
        <taxon>Pseudomonadota</taxon>
        <taxon>Gammaproteobacteria</taxon>
        <taxon>Oceanospirillales</taxon>
        <taxon>Zooshikellaceae</taxon>
        <taxon>Spartinivicinus</taxon>
    </lineage>
</organism>
<dbReference type="InterPro" id="IPR036390">
    <property type="entry name" value="WH_DNA-bd_sf"/>
</dbReference>
<evidence type="ECO:0000313" key="1">
    <source>
        <dbReference type="EMBL" id="NYZ69879.1"/>
    </source>
</evidence>
<name>A0A853IAC6_9GAMM</name>
<sequence length="101" mass="10951">MRKTLAEYDLTLFQLEILLAVELNEGATLFDIFGRGHLDESVGVSVTAKAIQRLAEGVSGAVGRNLILKEVSSHNAKARTLRLSSEGKTLVTTIKKELGIK</sequence>
<proteinExistence type="predicted"/>
<dbReference type="InterPro" id="IPR036388">
    <property type="entry name" value="WH-like_DNA-bd_sf"/>
</dbReference>
<dbReference type="Gene3D" id="1.10.10.10">
    <property type="entry name" value="Winged helix-like DNA-binding domain superfamily/Winged helix DNA-binding domain"/>
    <property type="match status" value="1"/>
</dbReference>
<comment type="caution">
    <text evidence="1">The sequence shown here is derived from an EMBL/GenBank/DDBJ whole genome shotgun (WGS) entry which is preliminary data.</text>
</comment>
<keyword evidence="2" id="KW-1185">Reference proteome</keyword>
<dbReference type="EMBL" id="JACCKB010000171">
    <property type="protein sequence ID" value="NYZ69879.1"/>
    <property type="molecule type" value="Genomic_DNA"/>
</dbReference>
<dbReference type="Proteomes" id="UP000569732">
    <property type="component" value="Unassembled WGS sequence"/>
</dbReference>
<gene>
    <name evidence="1" type="ORF">H0A36_28095</name>
</gene>
<accession>A0A853IAC6</accession>
<dbReference type="AlphaFoldDB" id="A0A853IAC6"/>
<dbReference type="SUPFAM" id="SSF46785">
    <property type="entry name" value="Winged helix' DNA-binding domain"/>
    <property type="match status" value="1"/>
</dbReference>
<evidence type="ECO:0000313" key="2">
    <source>
        <dbReference type="Proteomes" id="UP000569732"/>
    </source>
</evidence>
<evidence type="ECO:0008006" key="3">
    <source>
        <dbReference type="Google" id="ProtNLM"/>
    </source>
</evidence>
<protein>
    <recommendedName>
        <fullName evidence="3">HTH marR-type domain-containing protein</fullName>
    </recommendedName>
</protein>